<dbReference type="EMBL" id="RBII01000001">
    <property type="protein sequence ID" value="RKQ71862.1"/>
    <property type="molecule type" value="Genomic_DNA"/>
</dbReference>
<dbReference type="Gene3D" id="3.50.50.60">
    <property type="entry name" value="FAD/NAD(P)-binding domain"/>
    <property type="match status" value="1"/>
</dbReference>
<comment type="caution">
    <text evidence="7">The sequence shown here is derived from an EMBL/GenBank/DDBJ whole genome shotgun (WGS) entry which is preliminary data.</text>
</comment>
<feature type="domain" description="FAD-binding" evidence="6">
    <location>
        <begin position="3"/>
        <end position="339"/>
    </location>
</feature>
<keyword evidence="5" id="KW-0503">Monooxygenase</keyword>
<dbReference type="PRINTS" id="PR00420">
    <property type="entry name" value="RNGMNOXGNASE"/>
</dbReference>
<evidence type="ECO:0000256" key="5">
    <source>
        <dbReference type="ARBA" id="ARBA00023033"/>
    </source>
</evidence>
<comment type="cofactor">
    <cofactor evidence="1">
        <name>FAD</name>
        <dbReference type="ChEBI" id="CHEBI:57692"/>
    </cofactor>
</comment>
<dbReference type="SUPFAM" id="SSF54373">
    <property type="entry name" value="FAD-linked reductases, C-terminal domain"/>
    <property type="match status" value="1"/>
</dbReference>
<dbReference type="InParanoid" id="A0A420WLR6"/>
<protein>
    <submittedName>
        <fullName evidence="7">Salicylate hydroxylase</fullName>
    </submittedName>
</protein>
<dbReference type="InterPro" id="IPR002938">
    <property type="entry name" value="FAD-bd"/>
</dbReference>
<organism evidence="7 8">
    <name type="scientific">Litorimonas taeanensis</name>
    <dbReference type="NCBI Taxonomy" id="568099"/>
    <lineage>
        <taxon>Bacteria</taxon>
        <taxon>Pseudomonadati</taxon>
        <taxon>Pseudomonadota</taxon>
        <taxon>Alphaproteobacteria</taxon>
        <taxon>Maricaulales</taxon>
        <taxon>Robiginitomaculaceae</taxon>
    </lineage>
</organism>
<dbReference type="OrthoDB" id="4230779at2"/>
<sequence length="396" mass="43839">MKTVLIIGAGIGGLTTALALAQRGFAVEVLEQAPAIKEVGAGLQLSPNAMAVYSALGIANQIEALSCEPKAGILRNGKKGTPLMMTEMGEVYHRRYSHKYLHIHRADLIETLLLNTKKHNINIHLGMNIKESDIEQDPIQVQIGHTALQGNYLIAADGIRSLFRNPICGESRPEFTGQIAWRGIIPTQSVPKNLIPFAANNWLGHGQHFVSYYVKGGTMINFVAVKEQAQWTEERWDMPANKSELAAAFSGWDSRISQLIEACDESFLWGLFDHAPLPHWTKGRMALLGDAAHPMLPFMAQGAAMAIEDAWVLAACLAKYENDPHLALKRYETARKPRTTFMQSISRQNAALYHMRPGLGRMIRDLKFQAATLFSPALLARLDKIYGVDVTQDYPA</sequence>
<gene>
    <name evidence="7" type="ORF">DES40_1193</name>
</gene>
<evidence type="ECO:0000313" key="8">
    <source>
        <dbReference type="Proteomes" id="UP000282211"/>
    </source>
</evidence>
<dbReference type="GO" id="GO:0004497">
    <property type="term" value="F:monooxygenase activity"/>
    <property type="evidence" value="ECO:0007669"/>
    <property type="project" value="UniProtKB-KW"/>
</dbReference>
<dbReference type="InterPro" id="IPR036188">
    <property type="entry name" value="FAD/NAD-bd_sf"/>
</dbReference>
<dbReference type="InterPro" id="IPR050493">
    <property type="entry name" value="FAD-dep_Monooxygenase_BioMet"/>
</dbReference>
<dbReference type="PANTHER" id="PTHR13789:SF318">
    <property type="entry name" value="GERANYLGERANYL DIPHOSPHATE REDUCTASE"/>
    <property type="match status" value="1"/>
</dbReference>
<dbReference type="SUPFAM" id="SSF51905">
    <property type="entry name" value="FAD/NAD(P)-binding domain"/>
    <property type="match status" value="1"/>
</dbReference>
<evidence type="ECO:0000256" key="3">
    <source>
        <dbReference type="ARBA" id="ARBA00022827"/>
    </source>
</evidence>
<evidence type="ECO:0000313" key="7">
    <source>
        <dbReference type="EMBL" id="RKQ71862.1"/>
    </source>
</evidence>
<name>A0A420WLR6_9PROT</name>
<dbReference type="RefSeq" id="WP_121099595.1">
    <property type="nucleotide sequence ID" value="NZ_RBII01000001.1"/>
</dbReference>
<evidence type="ECO:0000259" key="6">
    <source>
        <dbReference type="Pfam" id="PF01494"/>
    </source>
</evidence>
<dbReference type="Pfam" id="PF01494">
    <property type="entry name" value="FAD_binding_3"/>
    <property type="match status" value="1"/>
</dbReference>
<evidence type="ECO:0000256" key="4">
    <source>
        <dbReference type="ARBA" id="ARBA00023002"/>
    </source>
</evidence>
<keyword evidence="3" id="KW-0274">FAD</keyword>
<reference evidence="7 8" key="1">
    <citation type="submission" date="2018-10" db="EMBL/GenBank/DDBJ databases">
        <title>Genomic Encyclopedia of Type Strains, Phase IV (KMG-IV): sequencing the most valuable type-strain genomes for metagenomic binning, comparative biology and taxonomic classification.</title>
        <authorList>
            <person name="Goeker M."/>
        </authorList>
    </citation>
    <scope>NUCLEOTIDE SEQUENCE [LARGE SCALE GENOMIC DNA]</scope>
    <source>
        <strain evidence="7 8">DSM 22008</strain>
    </source>
</reference>
<evidence type="ECO:0000256" key="2">
    <source>
        <dbReference type="ARBA" id="ARBA00022630"/>
    </source>
</evidence>
<proteinExistence type="predicted"/>
<keyword evidence="2" id="KW-0285">Flavoprotein</keyword>
<dbReference type="PANTHER" id="PTHR13789">
    <property type="entry name" value="MONOOXYGENASE"/>
    <property type="match status" value="1"/>
</dbReference>
<keyword evidence="4" id="KW-0560">Oxidoreductase</keyword>
<accession>A0A420WLR6</accession>
<dbReference type="Proteomes" id="UP000282211">
    <property type="component" value="Unassembled WGS sequence"/>
</dbReference>
<keyword evidence="8" id="KW-1185">Reference proteome</keyword>
<evidence type="ECO:0000256" key="1">
    <source>
        <dbReference type="ARBA" id="ARBA00001974"/>
    </source>
</evidence>
<dbReference type="GO" id="GO:0071949">
    <property type="term" value="F:FAD binding"/>
    <property type="evidence" value="ECO:0007669"/>
    <property type="project" value="InterPro"/>
</dbReference>
<dbReference type="AlphaFoldDB" id="A0A420WLR6"/>